<keyword evidence="5" id="KW-0472">Membrane</keyword>
<feature type="binding site" evidence="5">
    <location>
        <position position="229"/>
    </location>
    <ligand>
        <name>Mg(2+)</name>
        <dbReference type="ChEBI" id="CHEBI:18420"/>
    </ligand>
</feature>
<sequence>MPRPTLPRSVLLRRSVRPNINPIIINRSFSSTPTSCSPSPSSSRQIASSSSSSSAASSSSSSSASTFSTINESEISHFSKLSSQWWDETGEFKLLHRMNPTRIEYIREKVAFDYSSEQAPEWTFENRYEIEIENEKRGQGLWLSGKSILDVGCGGGLLSESLSRLGGNVLAIDASKENINIANIHSNQDSYLKKQIKKGQLEFRHTSAEVLRDQNEKFDLVCSMEVVEHVDKPTEFLKCLGDMVKPGGHLILSTISRTPLSQLLTLTLAEDVLKLVTPGTHTYKKFIKPEELRRFVYSDMGGNEIWYKEENSNDIVKNEIGETRGIIYDPLAGSWKLWNGVQGSLWKGLGEQCNYMFHARKRL</sequence>
<dbReference type="SUPFAM" id="SSF53335">
    <property type="entry name" value="S-adenosyl-L-methionine-dependent methyltransferases"/>
    <property type="match status" value="1"/>
</dbReference>
<keyword evidence="5" id="KW-0479">Metal-binding</keyword>
<dbReference type="GO" id="GO:0031314">
    <property type="term" value="C:extrinsic component of mitochondrial inner membrane"/>
    <property type="evidence" value="ECO:0007669"/>
    <property type="project" value="UniProtKB-UniRule"/>
</dbReference>
<keyword evidence="3 5" id="KW-0831">Ubiquinone biosynthesis</keyword>
<comment type="subcellular location">
    <subcellularLocation>
        <location evidence="5">Mitochondrion inner membrane</location>
        <topology evidence="5">Peripheral membrane protein</topology>
        <orientation evidence="5">Matrix side</orientation>
    </subcellularLocation>
</comment>
<dbReference type="GO" id="GO:0046872">
    <property type="term" value="F:metal ion binding"/>
    <property type="evidence" value="ECO:0007669"/>
    <property type="project" value="UniProtKB-KW"/>
</dbReference>
<evidence type="ECO:0000256" key="5">
    <source>
        <dbReference type="HAMAP-Rule" id="MF_03190"/>
    </source>
</evidence>
<feature type="binding site" evidence="5">
    <location>
        <position position="228"/>
    </location>
    <ligand>
        <name>Mg(2+)</name>
        <dbReference type="ChEBI" id="CHEBI:18420"/>
    </ligand>
</feature>
<dbReference type="InterPro" id="IPR029063">
    <property type="entry name" value="SAM-dependent_MTases_sf"/>
</dbReference>
<feature type="binding site" evidence="5">
    <location>
        <position position="173"/>
    </location>
    <ligand>
        <name>S-adenosyl-L-methionine</name>
        <dbReference type="ChEBI" id="CHEBI:59789"/>
    </ligand>
</feature>
<dbReference type="EMBL" id="CP144099">
    <property type="protein sequence ID" value="WWC87079.1"/>
    <property type="molecule type" value="Genomic_DNA"/>
</dbReference>
<dbReference type="GO" id="GO:0010420">
    <property type="term" value="F:polyprenyldihydroxybenzoate methyltransferase activity"/>
    <property type="evidence" value="ECO:0007669"/>
    <property type="project" value="UniProtKB-UniRule"/>
</dbReference>
<evidence type="ECO:0000256" key="6">
    <source>
        <dbReference type="SAM" id="MobiDB-lite"/>
    </source>
</evidence>
<keyword evidence="5" id="KW-0496">Mitochondrion</keyword>
<evidence type="ECO:0000256" key="4">
    <source>
        <dbReference type="ARBA" id="ARBA00022691"/>
    </source>
</evidence>
<dbReference type="Gene3D" id="3.40.50.150">
    <property type="entry name" value="Vaccinia Virus protein VP39"/>
    <property type="match status" value="1"/>
</dbReference>
<feature type="binding site" evidence="5">
    <location>
        <position position="152"/>
    </location>
    <ligand>
        <name>S-adenosyl-L-methionine</name>
        <dbReference type="ChEBI" id="CHEBI:59789"/>
    </ligand>
</feature>
<feature type="binding site" evidence="5">
    <location>
        <position position="225"/>
    </location>
    <ligand>
        <name>Mg(2+)</name>
        <dbReference type="ChEBI" id="CHEBI:18420"/>
    </ligand>
</feature>
<keyword evidence="1 5" id="KW-0489">Methyltransferase</keyword>
<feature type="binding site" evidence="5">
    <location>
        <position position="224"/>
    </location>
    <ligand>
        <name>S-adenosyl-L-methionine</name>
        <dbReference type="ChEBI" id="CHEBI:59789"/>
    </ligand>
</feature>
<dbReference type="EC" id="2.1.1.64" evidence="5"/>
<keyword evidence="2 5" id="KW-0808">Transferase</keyword>
<dbReference type="NCBIfam" id="TIGR01983">
    <property type="entry name" value="UbiG"/>
    <property type="match status" value="1"/>
</dbReference>
<proteinExistence type="inferred from homology"/>
<accession>A0AAX4JQC3</accession>
<evidence type="ECO:0000313" key="8">
    <source>
        <dbReference type="Proteomes" id="UP001355207"/>
    </source>
</evidence>
<dbReference type="PANTHER" id="PTHR43464">
    <property type="entry name" value="METHYLTRANSFERASE"/>
    <property type="match status" value="1"/>
</dbReference>
<evidence type="ECO:0000256" key="2">
    <source>
        <dbReference type="ARBA" id="ARBA00022679"/>
    </source>
</evidence>
<dbReference type="CDD" id="cd02440">
    <property type="entry name" value="AdoMet_MTases"/>
    <property type="match status" value="1"/>
</dbReference>
<comment type="cofactor">
    <cofactor evidence="5">
        <name>Mg(2+)</name>
        <dbReference type="ChEBI" id="CHEBI:18420"/>
    </cofactor>
</comment>
<comment type="pathway">
    <text evidence="5">Cofactor biosynthesis; ubiquinone biosynthesis.</text>
</comment>
<keyword evidence="5" id="KW-0460">Magnesium</keyword>
<keyword evidence="4 5" id="KW-0949">S-adenosyl-L-methionine</keyword>
<keyword evidence="5" id="KW-0999">Mitochondrion inner membrane</keyword>
<dbReference type="GO" id="GO:0061542">
    <property type="term" value="F:3-demethylubiquinol 3-O-methyltransferase activity"/>
    <property type="evidence" value="ECO:0007669"/>
    <property type="project" value="UniProtKB-UniRule"/>
</dbReference>
<dbReference type="AlphaFoldDB" id="A0AAX4JQC3"/>
<evidence type="ECO:0000256" key="3">
    <source>
        <dbReference type="ARBA" id="ARBA00022688"/>
    </source>
</evidence>
<dbReference type="Proteomes" id="UP001355207">
    <property type="component" value="Chromosome 2"/>
</dbReference>
<evidence type="ECO:0000313" key="7">
    <source>
        <dbReference type="EMBL" id="WWC87079.1"/>
    </source>
</evidence>
<comment type="function">
    <text evidence="5">O-methyltransferase required for two non-consecutive steps during ubiquinone biosynthesis. Catalyzes the 2 O-methylation of 3,4-dihydroxy-5-(all-trans-polyprenyl)benzoic acid into 4-hydroxy-3-methoxy-5-(all-trans-polyprenyl)benzoic acid. Also catalyzes the last step of ubiquinone biosynthesis by mediating methylation of 3-demethylubiquinone into ubiquinone. Also able to mediate the methylation of 3-demethylubiquinol into ubiquinol.</text>
</comment>
<protein>
    <recommendedName>
        <fullName evidence="5">Ubiquinone biosynthesis O-methyltransferase, mitochondrial</fullName>
    </recommendedName>
    <alternativeName>
        <fullName evidence="5">3-demethylubiquinol 3-O-methyltransferase</fullName>
        <ecNumber evidence="5">2.1.1.64</ecNumber>
    </alternativeName>
    <alternativeName>
        <fullName evidence="5">3-demethylubiquinone 3-O-methyltransferase</fullName>
        <ecNumber evidence="5">2.1.1.-</ecNumber>
    </alternativeName>
    <alternativeName>
        <fullName evidence="5">Polyprenyldihydroxybenzoate methyltransferase</fullName>
        <ecNumber evidence="5">2.1.1.114</ecNumber>
    </alternativeName>
</protein>
<comment type="similarity">
    <text evidence="5">Belongs to the class I-like SAM-binding methyltransferase superfamily. UbiG/COQ3 family.</text>
</comment>
<dbReference type="EC" id="2.1.1.-" evidence="5"/>
<name>A0AAX4JQC3_9TREE</name>
<feature type="binding site" evidence="5">
    <location>
        <position position="102"/>
    </location>
    <ligand>
        <name>S-adenosyl-L-methionine</name>
        <dbReference type="ChEBI" id="CHEBI:59789"/>
    </ligand>
</feature>
<dbReference type="EC" id="2.1.1.114" evidence="5"/>
<comment type="catalytic activity">
    <reaction evidence="5">
        <text>a 3-demethylubiquinol + S-adenosyl-L-methionine = a ubiquinol + S-adenosyl-L-homocysteine + H(+)</text>
        <dbReference type="Rhea" id="RHEA:44380"/>
        <dbReference type="Rhea" id="RHEA-COMP:9566"/>
        <dbReference type="Rhea" id="RHEA-COMP:10914"/>
        <dbReference type="ChEBI" id="CHEBI:15378"/>
        <dbReference type="ChEBI" id="CHEBI:17976"/>
        <dbReference type="ChEBI" id="CHEBI:57856"/>
        <dbReference type="ChEBI" id="CHEBI:59789"/>
        <dbReference type="ChEBI" id="CHEBI:84422"/>
        <dbReference type="EC" id="2.1.1.64"/>
    </reaction>
</comment>
<organism evidence="7 8">
    <name type="scientific">Kwoniella dendrophila CBS 6074</name>
    <dbReference type="NCBI Taxonomy" id="1295534"/>
    <lineage>
        <taxon>Eukaryota</taxon>
        <taxon>Fungi</taxon>
        <taxon>Dikarya</taxon>
        <taxon>Basidiomycota</taxon>
        <taxon>Agaricomycotina</taxon>
        <taxon>Tremellomycetes</taxon>
        <taxon>Tremellales</taxon>
        <taxon>Cryptococcaceae</taxon>
        <taxon>Kwoniella</taxon>
    </lineage>
</organism>
<feature type="region of interest" description="Disordered" evidence="6">
    <location>
        <begin position="27"/>
        <end position="65"/>
    </location>
</feature>
<dbReference type="HAMAP" id="MF_00472">
    <property type="entry name" value="UbiG"/>
    <property type="match status" value="1"/>
</dbReference>
<dbReference type="InterPro" id="IPR010233">
    <property type="entry name" value="UbiG_MeTrfase"/>
</dbReference>
<comment type="catalytic activity">
    <reaction evidence="5">
        <text>a 3-demethylubiquinone + S-adenosyl-L-methionine = a ubiquinone + S-adenosyl-L-homocysteine</text>
        <dbReference type="Rhea" id="RHEA:81215"/>
        <dbReference type="Rhea" id="RHEA-COMP:9565"/>
        <dbReference type="Rhea" id="RHEA-COMP:19654"/>
        <dbReference type="ChEBI" id="CHEBI:16389"/>
        <dbReference type="ChEBI" id="CHEBI:57856"/>
        <dbReference type="ChEBI" id="CHEBI:59789"/>
        <dbReference type="ChEBI" id="CHEBI:231825"/>
    </reaction>
</comment>
<comment type="subunit">
    <text evidence="5">Component of a multi-subunit COQ enzyme complex, composed of at least COQ3, COQ4, COQ5, COQ6, COQ7 and COQ9.</text>
</comment>
<dbReference type="PANTHER" id="PTHR43464:SF19">
    <property type="entry name" value="UBIQUINONE BIOSYNTHESIS O-METHYLTRANSFERASE, MITOCHONDRIAL"/>
    <property type="match status" value="1"/>
</dbReference>
<gene>
    <name evidence="5" type="primary">COQ3</name>
    <name evidence="7" type="ORF">L201_001965</name>
</gene>
<dbReference type="GO" id="GO:0032259">
    <property type="term" value="P:methylation"/>
    <property type="evidence" value="ECO:0007669"/>
    <property type="project" value="UniProtKB-KW"/>
</dbReference>
<dbReference type="Pfam" id="PF13489">
    <property type="entry name" value="Methyltransf_23"/>
    <property type="match status" value="1"/>
</dbReference>
<reference evidence="7 8" key="1">
    <citation type="submission" date="2024-01" db="EMBL/GenBank/DDBJ databases">
        <title>Comparative genomics of Cryptococcus and Kwoniella reveals pathogenesis evolution and contrasting modes of karyotype evolution via chromosome fusion or intercentromeric recombination.</title>
        <authorList>
            <person name="Coelho M.A."/>
            <person name="David-Palma M."/>
            <person name="Shea T."/>
            <person name="Bowers K."/>
            <person name="McGinley-Smith S."/>
            <person name="Mohammad A.W."/>
            <person name="Gnirke A."/>
            <person name="Yurkov A.M."/>
            <person name="Nowrousian M."/>
            <person name="Sun S."/>
            <person name="Cuomo C.A."/>
            <person name="Heitman J."/>
        </authorList>
    </citation>
    <scope>NUCLEOTIDE SEQUENCE [LARGE SCALE GENOMIC DNA]</scope>
    <source>
        <strain evidence="7 8">CBS 6074</strain>
    </source>
</reference>
<comment type="catalytic activity">
    <reaction evidence="5">
        <text>a 3,4-dihydroxy-5-(all-trans-polyprenyl)benzoate + S-adenosyl-L-methionine = a 4-hydroxy-3-methoxy-5-(all-trans-polyprenyl)benzoate + S-adenosyl-L-homocysteine + H(+)</text>
        <dbReference type="Rhea" id="RHEA:44452"/>
        <dbReference type="Rhea" id="RHEA-COMP:10930"/>
        <dbReference type="Rhea" id="RHEA-COMP:10931"/>
        <dbReference type="ChEBI" id="CHEBI:15378"/>
        <dbReference type="ChEBI" id="CHEBI:57856"/>
        <dbReference type="ChEBI" id="CHEBI:59789"/>
        <dbReference type="ChEBI" id="CHEBI:64694"/>
        <dbReference type="ChEBI" id="CHEBI:84443"/>
        <dbReference type="EC" id="2.1.1.114"/>
    </reaction>
</comment>
<keyword evidence="8" id="KW-1185">Reference proteome</keyword>
<evidence type="ECO:0000256" key="1">
    <source>
        <dbReference type="ARBA" id="ARBA00022603"/>
    </source>
</evidence>